<feature type="transmembrane region" description="Helical" evidence="17">
    <location>
        <begin position="49"/>
        <end position="69"/>
    </location>
</feature>
<keyword evidence="13 17" id="KW-0472">Membrane</keyword>
<evidence type="ECO:0000256" key="4">
    <source>
        <dbReference type="ARBA" id="ARBA00011903"/>
    </source>
</evidence>
<name>A0ABW2IPP5_9PROT</name>
<evidence type="ECO:0000256" key="3">
    <source>
        <dbReference type="ARBA" id="ARBA00008883"/>
    </source>
</evidence>
<accession>A0ABW2IPP5</accession>
<keyword evidence="10" id="KW-0418">Kinase</keyword>
<evidence type="ECO:0000259" key="18">
    <source>
        <dbReference type="Pfam" id="PF02706"/>
    </source>
</evidence>
<dbReference type="EC" id="2.7.10.2" evidence="4"/>
<keyword evidence="5" id="KW-1003">Cell membrane</keyword>
<protein>
    <recommendedName>
        <fullName evidence="4">non-specific protein-tyrosine kinase</fullName>
        <ecNumber evidence="4">2.7.10.2</ecNumber>
    </recommendedName>
</protein>
<dbReference type="InterPro" id="IPR025669">
    <property type="entry name" value="AAA_dom"/>
</dbReference>
<comment type="caution">
    <text evidence="20">The sequence shown here is derived from an EMBL/GenBank/DDBJ whole genome shotgun (WGS) entry which is preliminary data.</text>
</comment>
<evidence type="ECO:0000256" key="13">
    <source>
        <dbReference type="ARBA" id="ARBA00023136"/>
    </source>
</evidence>
<sequence>MNQHHPSQFNDKFGHLMHASNAQPNAPEENEELISVADIFALIARRLKVILSVFIVVSAIGIAITMTQIPKYTATSLLMISPNQDNVVSDTQSLSGNIAPNDTFVNSEIEVLKSPALTRRMVEELNLIDEPEWNPLLRTPSAIRQMISSVLPTSKETNSPVNSDDLLNSIVSAVQNATSISLKGKTYVIEVAVTSESPEMAAKISNALANLYLGTKMETQFASADNANVWLSDRLEQLKQELQIKEAAVQVFRADKGLLTAEGVSLVETQIADVQSAVVSSRAEYAEKMARYEQVVELINSGGSADSIAGVLNSTVIRDLRVKETDIIQRQAELENQFGPLYPAVEKVKKEREDLNAQIRAEISRIASNLKNEADVVRTRLNTLESNLQSVRKNLISNNKELVRLNELETDAKAARVVYESFLTRFHEVSQQGELSSIDAKIVSAAQRPRTPSSPNIKLGSALSLFMGLGLGLGLAFFLEQFRNVLSSPEDVERLIGYPAIVSIPVVQKKDFKSLRGVNRNPAGYVLTKQMSAYAEALRVLRTSVKYSASSSPNKVVAMTSALPGEGKTTTSLALARIAASSEQKTIIVDCDIRRQSMNELMGLTPSNGLLEVLSNQAEWKSVVVKDPQSDVDVIPVASYTHFTPRDLFGTQAMEELVQSLSQEYDLVILDCAPVLAVAETRVIVTYADAVIIVAQWGKTNPKAVASAIHQLSSTTSNILGIALNKVDPKAPGKSSYYDSLYYKGSKKYYHS</sequence>
<evidence type="ECO:0000256" key="9">
    <source>
        <dbReference type="ARBA" id="ARBA00022741"/>
    </source>
</evidence>
<dbReference type="PANTHER" id="PTHR32309:SF13">
    <property type="entry name" value="FERRIC ENTEROBACTIN TRANSPORT PROTEIN FEPE"/>
    <property type="match status" value="1"/>
</dbReference>
<dbReference type="InterPro" id="IPR005702">
    <property type="entry name" value="Wzc-like_C"/>
</dbReference>
<feature type="coiled-coil region" evidence="16">
    <location>
        <begin position="345"/>
        <end position="401"/>
    </location>
</feature>
<keyword evidence="12 17" id="KW-1133">Transmembrane helix</keyword>
<evidence type="ECO:0000256" key="15">
    <source>
        <dbReference type="ARBA" id="ARBA00051245"/>
    </source>
</evidence>
<evidence type="ECO:0000256" key="16">
    <source>
        <dbReference type="SAM" id="Coils"/>
    </source>
</evidence>
<dbReference type="Proteomes" id="UP001596492">
    <property type="component" value="Unassembled WGS sequence"/>
</dbReference>
<evidence type="ECO:0000256" key="8">
    <source>
        <dbReference type="ARBA" id="ARBA00022692"/>
    </source>
</evidence>
<evidence type="ECO:0000256" key="10">
    <source>
        <dbReference type="ARBA" id="ARBA00022777"/>
    </source>
</evidence>
<keyword evidence="16" id="KW-0175">Coiled coil</keyword>
<comment type="catalytic activity">
    <reaction evidence="15">
        <text>L-tyrosyl-[protein] + ATP = O-phospho-L-tyrosyl-[protein] + ADP + H(+)</text>
        <dbReference type="Rhea" id="RHEA:10596"/>
        <dbReference type="Rhea" id="RHEA-COMP:10136"/>
        <dbReference type="Rhea" id="RHEA-COMP:20101"/>
        <dbReference type="ChEBI" id="CHEBI:15378"/>
        <dbReference type="ChEBI" id="CHEBI:30616"/>
        <dbReference type="ChEBI" id="CHEBI:46858"/>
        <dbReference type="ChEBI" id="CHEBI:61978"/>
        <dbReference type="ChEBI" id="CHEBI:456216"/>
        <dbReference type="EC" id="2.7.10.2"/>
    </reaction>
</comment>
<keyword evidence="6" id="KW-0997">Cell inner membrane</keyword>
<dbReference type="SUPFAM" id="SSF52540">
    <property type="entry name" value="P-loop containing nucleoside triphosphate hydrolases"/>
    <property type="match status" value="1"/>
</dbReference>
<dbReference type="Gene3D" id="3.40.50.300">
    <property type="entry name" value="P-loop containing nucleotide triphosphate hydrolases"/>
    <property type="match status" value="1"/>
</dbReference>
<dbReference type="EMBL" id="JBHTBR010000008">
    <property type="protein sequence ID" value="MFC7292886.1"/>
    <property type="molecule type" value="Genomic_DNA"/>
</dbReference>
<dbReference type="InterPro" id="IPR003856">
    <property type="entry name" value="LPS_length_determ_N"/>
</dbReference>
<reference evidence="21" key="1">
    <citation type="journal article" date="2019" name="Int. J. Syst. Evol. Microbiol.">
        <title>The Global Catalogue of Microorganisms (GCM) 10K type strain sequencing project: providing services to taxonomists for standard genome sequencing and annotation.</title>
        <authorList>
            <consortium name="The Broad Institute Genomics Platform"/>
            <consortium name="The Broad Institute Genome Sequencing Center for Infectious Disease"/>
            <person name="Wu L."/>
            <person name="Ma J."/>
        </authorList>
    </citation>
    <scope>NUCLEOTIDE SEQUENCE [LARGE SCALE GENOMIC DNA]</scope>
    <source>
        <strain evidence="21">CCUG 51308</strain>
    </source>
</reference>
<evidence type="ECO:0000256" key="14">
    <source>
        <dbReference type="ARBA" id="ARBA00023137"/>
    </source>
</evidence>
<feature type="domain" description="AAA" evidence="19">
    <location>
        <begin position="555"/>
        <end position="706"/>
    </location>
</feature>
<keyword evidence="7" id="KW-0808">Transferase</keyword>
<keyword evidence="14" id="KW-0829">Tyrosine-protein kinase</keyword>
<evidence type="ECO:0000259" key="19">
    <source>
        <dbReference type="Pfam" id="PF13614"/>
    </source>
</evidence>
<feature type="coiled-coil region" evidence="16">
    <location>
        <begin position="228"/>
        <end position="255"/>
    </location>
</feature>
<dbReference type="Pfam" id="PF02706">
    <property type="entry name" value="Wzz"/>
    <property type="match status" value="1"/>
</dbReference>
<keyword evidence="9" id="KW-0547">Nucleotide-binding</keyword>
<comment type="subcellular location">
    <subcellularLocation>
        <location evidence="1">Cell inner membrane</location>
        <topology evidence="1">Multi-pass membrane protein</topology>
    </subcellularLocation>
</comment>
<comment type="similarity">
    <text evidence="3">Belongs to the etk/wzc family.</text>
</comment>
<keyword evidence="21" id="KW-1185">Reference proteome</keyword>
<evidence type="ECO:0000256" key="2">
    <source>
        <dbReference type="ARBA" id="ARBA00007316"/>
    </source>
</evidence>
<evidence type="ECO:0000256" key="5">
    <source>
        <dbReference type="ARBA" id="ARBA00022475"/>
    </source>
</evidence>
<evidence type="ECO:0000256" key="7">
    <source>
        <dbReference type="ARBA" id="ARBA00022679"/>
    </source>
</evidence>
<dbReference type="NCBIfam" id="TIGR01007">
    <property type="entry name" value="eps_fam"/>
    <property type="match status" value="1"/>
</dbReference>
<evidence type="ECO:0000256" key="12">
    <source>
        <dbReference type="ARBA" id="ARBA00022989"/>
    </source>
</evidence>
<evidence type="ECO:0000256" key="1">
    <source>
        <dbReference type="ARBA" id="ARBA00004429"/>
    </source>
</evidence>
<dbReference type="PANTHER" id="PTHR32309">
    <property type="entry name" value="TYROSINE-PROTEIN KINASE"/>
    <property type="match status" value="1"/>
</dbReference>
<organism evidence="20 21">
    <name type="scientific">Hirschia litorea</name>
    <dbReference type="NCBI Taxonomy" id="1199156"/>
    <lineage>
        <taxon>Bacteria</taxon>
        <taxon>Pseudomonadati</taxon>
        <taxon>Pseudomonadota</taxon>
        <taxon>Alphaproteobacteria</taxon>
        <taxon>Hyphomonadales</taxon>
        <taxon>Hyphomonadaceae</taxon>
        <taxon>Hirschia</taxon>
    </lineage>
</organism>
<keyword evidence="8 17" id="KW-0812">Transmembrane</keyword>
<comment type="similarity">
    <text evidence="2">Belongs to the CpsD/CapB family.</text>
</comment>
<gene>
    <name evidence="20" type="ORF">ACFQS8_14770</name>
</gene>
<dbReference type="InterPro" id="IPR050445">
    <property type="entry name" value="Bact_polysacc_biosynth/exp"/>
</dbReference>
<dbReference type="RefSeq" id="WP_382168778.1">
    <property type="nucleotide sequence ID" value="NZ_JBHTBR010000008.1"/>
</dbReference>
<feature type="domain" description="Polysaccharide chain length determinant N-terminal" evidence="18">
    <location>
        <begin position="34"/>
        <end position="125"/>
    </location>
</feature>
<evidence type="ECO:0000313" key="20">
    <source>
        <dbReference type="EMBL" id="MFC7292886.1"/>
    </source>
</evidence>
<proteinExistence type="inferred from homology"/>
<evidence type="ECO:0000256" key="17">
    <source>
        <dbReference type="SAM" id="Phobius"/>
    </source>
</evidence>
<evidence type="ECO:0000256" key="6">
    <source>
        <dbReference type="ARBA" id="ARBA00022519"/>
    </source>
</evidence>
<dbReference type="CDD" id="cd05387">
    <property type="entry name" value="BY-kinase"/>
    <property type="match status" value="1"/>
</dbReference>
<evidence type="ECO:0000256" key="11">
    <source>
        <dbReference type="ARBA" id="ARBA00022840"/>
    </source>
</evidence>
<dbReference type="InterPro" id="IPR027417">
    <property type="entry name" value="P-loop_NTPase"/>
</dbReference>
<evidence type="ECO:0000313" key="21">
    <source>
        <dbReference type="Proteomes" id="UP001596492"/>
    </source>
</evidence>
<keyword evidence="11" id="KW-0067">ATP-binding</keyword>
<dbReference type="Pfam" id="PF13614">
    <property type="entry name" value="AAA_31"/>
    <property type="match status" value="1"/>
</dbReference>